<feature type="signal peptide" evidence="1">
    <location>
        <begin position="1"/>
        <end position="20"/>
    </location>
</feature>
<name>A0A916U114_9SPHI</name>
<feature type="chain" id="PRO_5037916894" description="Peptidase M28 domain-containing protein" evidence="1">
    <location>
        <begin position="21"/>
        <end position="438"/>
    </location>
</feature>
<dbReference type="EMBL" id="BMIL01000002">
    <property type="protein sequence ID" value="GGC55152.1"/>
    <property type="molecule type" value="Genomic_DNA"/>
</dbReference>
<evidence type="ECO:0000313" key="4">
    <source>
        <dbReference type="Proteomes" id="UP000651668"/>
    </source>
</evidence>
<gene>
    <name evidence="3" type="ORF">GCM10011387_05900</name>
</gene>
<dbReference type="PANTHER" id="PTHR12147:SF26">
    <property type="entry name" value="PEPTIDASE M28 DOMAIN-CONTAINING PROTEIN"/>
    <property type="match status" value="1"/>
</dbReference>
<dbReference type="GO" id="GO:0006508">
    <property type="term" value="P:proteolysis"/>
    <property type="evidence" value="ECO:0007669"/>
    <property type="project" value="InterPro"/>
</dbReference>
<dbReference type="RefSeq" id="WP_188625352.1">
    <property type="nucleotide sequence ID" value="NZ_BMIL01000002.1"/>
</dbReference>
<reference evidence="3" key="2">
    <citation type="submission" date="2020-09" db="EMBL/GenBank/DDBJ databases">
        <authorList>
            <person name="Sun Q."/>
            <person name="Zhou Y."/>
        </authorList>
    </citation>
    <scope>NUCLEOTIDE SEQUENCE</scope>
    <source>
        <strain evidence="3">CGMCC 1.15343</strain>
    </source>
</reference>
<keyword evidence="4" id="KW-1185">Reference proteome</keyword>
<keyword evidence="1" id="KW-0732">Signal</keyword>
<reference evidence="3" key="1">
    <citation type="journal article" date="2014" name="Int. J. Syst. Evol. Microbiol.">
        <title>Complete genome sequence of Corynebacterium casei LMG S-19264T (=DSM 44701T), isolated from a smear-ripened cheese.</title>
        <authorList>
            <consortium name="US DOE Joint Genome Institute (JGI-PGF)"/>
            <person name="Walter F."/>
            <person name="Albersmeier A."/>
            <person name="Kalinowski J."/>
            <person name="Ruckert C."/>
        </authorList>
    </citation>
    <scope>NUCLEOTIDE SEQUENCE</scope>
    <source>
        <strain evidence="3">CGMCC 1.15343</strain>
    </source>
</reference>
<organism evidence="3 4">
    <name type="scientific">Pedobacter quisquiliarum</name>
    <dbReference type="NCBI Taxonomy" id="1834438"/>
    <lineage>
        <taxon>Bacteria</taxon>
        <taxon>Pseudomonadati</taxon>
        <taxon>Bacteroidota</taxon>
        <taxon>Sphingobacteriia</taxon>
        <taxon>Sphingobacteriales</taxon>
        <taxon>Sphingobacteriaceae</taxon>
        <taxon>Pedobacter</taxon>
    </lineage>
</organism>
<evidence type="ECO:0000256" key="1">
    <source>
        <dbReference type="SAM" id="SignalP"/>
    </source>
</evidence>
<dbReference type="InterPro" id="IPR007484">
    <property type="entry name" value="Peptidase_M28"/>
</dbReference>
<dbReference type="Proteomes" id="UP000651668">
    <property type="component" value="Unassembled WGS sequence"/>
</dbReference>
<accession>A0A916U114</accession>
<dbReference type="Gene3D" id="3.40.630.10">
    <property type="entry name" value="Zn peptidases"/>
    <property type="match status" value="2"/>
</dbReference>
<sequence>MKNKLFYAFLCLLLAGQVNAQDINKIITKDYVDRLIKTLSSDEMEGRATFTPGIDKAASFIEKEFKAIGLKPLTAGTSYRQSFFKYRVTPSSVALNLNGTTVAPENIMVAGSTAETLSFDNTAAQSWMRLDPSKDFISQFRALSRSKKQQLILVDPKMQKDFNRVKDAFKRGTMLDEKDLKAADPTALIFVLSSDTTASQFKATVKNEVSKLPLFNVAGMIPGKSKARELVVFSGHYDHLGIIKAVEGDSIANGADDDASGTTAMIALAKYYKKLNNNERTLIFVAFTAEEIGGFGAKYFSEQLNPDEVVAMFNIEMIGKESKFGKNAAFITGYERSDFGKILQKNLSGTEFTFHPDPYPQQNLFYRSDNATLAALGVPAHTISTDQIDTDKLYHSVKDEYSSMDIDNILSTIKAIAKSAITIVKGTDTPSRIPKLTR</sequence>
<dbReference type="Pfam" id="PF04389">
    <property type="entry name" value="Peptidase_M28"/>
    <property type="match status" value="1"/>
</dbReference>
<proteinExistence type="predicted"/>
<dbReference type="PANTHER" id="PTHR12147">
    <property type="entry name" value="METALLOPEPTIDASE M28 FAMILY MEMBER"/>
    <property type="match status" value="1"/>
</dbReference>
<evidence type="ECO:0000313" key="3">
    <source>
        <dbReference type="EMBL" id="GGC55152.1"/>
    </source>
</evidence>
<feature type="domain" description="Peptidase M28" evidence="2">
    <location>
        <begin position="216"/>
        <end position="417"/>
    </location>
</feature>
<protein>
    <recommendedName>
        <fullName evidence="2">Peptidase M28 domain-containing protein</fullName>
    </recommendedName>
</protein>
<dbReference type="SUPFAM" id="SSF53187">
    <property type="entry name" value="Zn-dependent exopeptidases"/>
    <property type="match status" value="1"/>
</dbReference>
<dbReference type="InterPro" id="IPR045175">
    <property type="entry name" value="M28_fam"/>
</dbReference>
<dbReference type="GO" id="GO:0008235">
    <property type="term" value="F:metalloexopeptidase activity"/>
    <property type="evidence" value="ECO:0007669"/>
    <property type="project" value="InterPro"/>
</dbReference>
<dbReference type="AlphaFoldDB" id="A0A916U114"/>
<comment type="caution">
    <text evidence="3">The sequence shown here is derived from an EMBL/GenBank/DDBJ whole genome shotgun (WGS) entry which is preliminary data.</text>
</comment>
<evidence type="ECO:0000259" key="2">
    <source>
        <dbReference type="Pfam" id="PF04389"/>
    </source>
</evidence>